<dbReference type="GO" id="GO:0004519">
    <property type="term" value="F:endonuclease activity"/>
    <property type="evidence" value="ECO:0007669"/>
    <property type="project" value="UniProtKB-KW"/>
</dbReference>
<keyword evidence="3" id="KW-1185">Reference proteome</keyword>
<reference evidence="2" key="1">
    <citation type="journal article" date="2022" name="Int. J. Mol. Sci.">
        <title>Phenotypic and Genotypic Virulence Characterisation of Staphylococcus pettenkoferi Strains Isolated from Human Bloodstream and Diabetic Foot Infections.</title>
        <authorList>
            <person name="Magnan C."/>
            <person name="Ahmad-Mansour N."/>
            <person name="Pouget C."/>
            <person name="Morsli M."/>
            <person name="Huc-Brandt S."/>
            <person name="Pantel A."/>
            <person name="Dunyach-Remy C."/>
            <person name="Sotto A."/>
            <person name="Molle V."/>
            <person name="Lavigne J.-P."/>
        </authorList>
    </citation>
    <scope>NUCLEOTIDE SEQUENCE</scope>
    <source>
        <strain evidence="2">NSP012P</strain>
    </source>
</reference>
<dbReference type="CDD" id="cd00085">
    <property type="entry name" value="HNHc"/>
    <property type="match status" value="1"/>
</dbReference>
<proteinExistence type="predicted"/>
<dbReference type="Pfam" id="PF13936">
    <property type="entry name" value="HTH_38"/>
    <property type="match status" value="1"/>
</dbReference>
<dbReference type="PANTHER" id="PTHR33877">
    <property type="entry name" value="SLL1193 PROTEIN"/>
    <property type="match status" value="1"/>
</dbReference>
<dbReference type="InterPro" id="IPR002711">
    <property type="entry name" value="HNH"/>
</dbReference>
<evidence type="ECO:0000313" key="3">
    <source>
        <dbReference type="Proteomes" id="UP001072952"/>
    </source>
</evidence>
<gene>
    <name evidence="2" type="ORF">NW133_01745</name>
</gene>
<keyword evidence="2" id="KW-0540">Nuclease</keyword>
<evidence type="ECO:0000313" key="2">
    <source>
        <dbReference type="EMBL" id="MCY1582270.1"/>
    </source>
</evidence>
<dbReference type="InterPro" id="IPR025246">
    <property type="entry name" value="IS30-like_HTH"/>
</dbReference>
<accession>A0ABT4BHX6</accession>
<dbReference type="Gene3D" id="1.10.10.60">
    <property type="entry name" value="Homeodomain-like"/>
    <property type="match status" value="1"/>
</dbReference>
<dbReference type="Gene3D" id="1.10.30.50">
    <property type="match status" value="1"/>
</dbReference>
<dbReference type="InterPro" id="IPR003615">
    <property type="entry name" value="HNH_nuc"/>
</dbReference>
<dbReference type="RefSeq" id="WP_268213112.1">
    <property type="nucleotide sequence ID" value="NZ_JANSKL010000003.1"/>
</dbReference>
<sequence length="301" mass="35457">MDEIAKLSQSDIKIILDLYQKGETFTDIAKRFNVSRSSVTRRIKQAGVYKLDSSKVCIRCGTTFYPSNYGSQIQKFCSDNCRQNNFQENKKPLKKPKKIANCRYCDNIYEKDGRSNYCSSNCREKQYEKDKNKGRKIRFYKVNCDYCKTKKLSKIKRRYCSEQCADKHYEIKRRNRKRKLKKCKMCKSWHTKKGMYCSVYCGKKAHKHNSSQRMILARKNGQFDADIDIYKLIERDGGRCYLCGDDVLFSYHYNDPKYPTVEHVIPITKGGTHSWDNVKVACRECNTRKSTTLIDDYLKGR</sequence>
<dbReference type="SMART" id="SM00507">
    <property type="entry name" value="HNHc"/>
    <property type="match status" value="1"/>
</dbReference>
<keyword evidence="2" id="KW-0255">Endonuclease</keyword>
<dbReference type="Pfam" id="PF01844">
    <property type="entry name" value="HNH"/>
    <property type="match status" value="1"/>
</dbReference>
<name>A0ABT4BHX6_9STAP</name>
<keyword evidence="2" id="KW-0378">Hydrolase</keyword>
<organism evidence="2 3">
    <name type="scientific">Staphylococcus pettenkoferi</name>
    <dbReference type="NCBI Taxonomy" id="170573"/>
    <lineage>
        <taxon>Bacteria</taxon>
        <taxon>Bacillati</taxon>
        <taxon>Bacillota</taxon>
        <taxon>Bacilli</taxon>
        <taxon>Bacillales</taxon>
        <taxon>Staphylococcaceae</taxon>
        <taxon>Staphylococcus</taxon>
    </lineage>
</organism>
<dbReference type="InterPro" id="IPR052892">
    <property type="entry name" value="NA-targeting_endonuclease"/>
</dbReference>
<reference evidence="2" key="2">
    <citation type="submission" date="2022-08" db="EMBL/GenBank/DDBJ databases">
        <authorList>
            <person name="Magnan C."/>
        </authorList>
    </citation>
    <scope>NUCLEOTIDE SEQUENCE</scope>
    <source>
        <strain evidence="2">NSP012P</strain>
    </source>
</reference>
<dbReference type="Proteomes" id="UP001072952">
    <property type="component" value="Unassembled WGS sequence"/>
</dbReference>
<dbReference type="EMBL" id="JANSLD010000008">
    <property type="protein sequence ID" value="MCY1582270.1"/>
    <property type="molecule type" value="Genomic_DNA"/>
</dbReference>
<protein>
    <submittedName>
        <fullName evidence="2">HNH endonuclease</fullName>
    </submittedName>
</protein>
<evidence type="ECO:0000259" key="1">
    <source>
        <dbReference type="SMART" id="SM00507"/>
    </source>
</evidence>
<feature type="domain" description="HNH nuclease" evidence="1">
    <location>
        <begin position="228"/>
        <end position="287"/>
    </location>
</feature>
<comment type="caution">
    <text evidence="2">The sequence shown here is derived from an EMBL/GenBank/DDBJ whole genome shotgun (WGS) entry which is preliminary data.</text>
</comment>
<dbReference type="PANTHER" id="PTHR33877:SF2">
    <property type="entry name" value="OS07G0170200 PROTEIN"/>
    <property type="match status" value="1"/>
</dbReference>